<evidence type="ECO:0000313" key="3">
    <source>
        <dbReference type="EMBL" id="KZV92131.1"/>
    </source>
</evidence>
<dbReference type="GO" id="GO:0016491">
    <property type="term" value="F:oxidoreductase activity"/>
    <property type="evidence" value="ECO:0007669"/>
    <property type="project" value="InterPro"/>
</dbReference>
<protein>
    <recommendedName>
        <fullName evidence="2">EthD domain-containing protein</fullName>
    </recommendedName>
</protein>
<evidence type="ECO:0000256" key="1">
    <source>
        <dbReference type="ARBA" id="ARBA00005986"/>
    </source>
</evidence>
<name>A0A165HL62_EXIGL</name>
<dbReference type="AlphaFoldDB" id="A0A165HL62"/>
<sequence length="139" mass="15796">METLTTPTGRGTVRMIGLIVAKDGMTHEEFTERWLRHGELIRSMDYVQKNILKYEQYHLDTSIPAEHRASLVECSGMAIMEADSLDKILGIFTSKEFLAKGVVDEETFLNREKSRMYPAFTLTVLDNDRPTVGSEKASH</sequence>
<feature type="domain" description="EthD" evidence="2">
    <location>
        <begin position="22"/>
        <end position="111"/>
    </location>
</feature>
<dbReference type="SUPFAM" id="SSF54909">
    <property type="entry name" value="Dimeric alpha+beta barrel"/>
    <property type="match status" value="1"/>
</dbReference>
<organism evidence="3 4">
    <name type="scientific">Exidia glandulosa HHB12029</name>
    <dbReference type="NCBI Taxonomy" id="1314781"/>
    <lineage>
        <taxon>Eukaryota</taxon>
        <taxon>Fungi</taxon>
        <taxon>Dikarya</taxon>
        <taxon>Basidiomycota</taxon>
        <taxon>Agaricomycotina</taxon>
        <taxon>Agaricomycetes</taxon>
        <taxon>Auriculariales</taxon>
        <taxon>Exidiaceae</taxon>
        <taxon>Exidia</taxon>
    </lineage>
</organism>
<dbReference type="EMBL" id="KV426014">
    <property type="protein sequence ID" value="KZV92131.1"/>
    <property type="molecule type" value="Genomic_DNA"/>
</dbReference>
<dbReference type="InParanoid" id="A0A165HL62"/>
<accession>A0A165HL62</accession>
<dbReference type="InterPro" id="IPR011008">
    <property type="entry name" value="Dimeric_a/b-barrel"/>
</dbReference>
<comment type="similarity">
    <text evidence="1">Belongs to the tpcK family.</text>
</comment>
<evidence type="ECO:0000259" key="2">
    <source>
        <dbReference type="Pfam" id="PF07110"/>
    </source>
</evidence>
<dbReference type="Proteomes" id="UP000077266">
    <property type="component" value="Unassembled WGS sequence"/>
</dbReference>
<keyword evidence="4" id="KW-1185">Reference proteome</keyword>
<dbReference type="Pfam" id="PF07110">
    <property type="entry name" value="EthD"/>
    <property type="match status" value="1"/>
</dbReference>
<dbReference type="Gene3D" id="3.30.70.100">
    <property type="match status" value="1"/>
</dbReference>
<evidence type="ECO:0000313" key="4">
    <source>
        <dbReference type="Proteomes" id="UP000077266"/>
    </source>
</evidence>
<reference evidence="3 4" key="1">
    <citation type="journal article" date="2016" name="Mol. Biol. Evol.">
        <title>Comparative Genomics of Early-Diverging Mushroom-Forming Fungi Provides Insights into the Origins of Lignocellulose Decay Capabilities.</title>
        <authorList>
            <person name="Nagy L.G."/>
            <person name="Riley R."/>
            <person name="Tritt A."/>
            <person name="Adam C."/>
            <person name="Daum C."/>
            <person name="Floudas D."/>
            <person name="Sun H."/>
            <person name="Yadav J.S."/>
            <person name="Pangilinan J."/>
            <person name="Larsson K.H."/>
            <person name="Matsuura K."/>
            <person name="Barry K."/>
            <person name="Labutti K."/>
            <person name="Kuo R."/>
            <person name="Ohm R.A."/>
            <person name="Bhattacharya S.S."/>
            <person name="Shirouzu T."/>
            <person name="Yoshinaga Y."/>
            <person name="Martin F.M."/>
            <person name="Grigoriev I.V."/>
            <person name="Hibbett D.S."/>
        </authorList>
    </citation>
    <scope>NUCLEOTIDE SEQUENCE [LARGE SCALE GENOMIC DNA]</scope>
    <source>
        <strain evidence="3 4">HHB12029</strain>
    </source>
</reference>
<dbReference type="InterPro" id="IPR009799">
    <property type="entry name" value="EthD_dom"/>
</dbReference>
<proteinExistence type="inferred from homology"/>
<gene>
    <name evidence="3" type="ORF">EXIGLDRAFT_836705</name>
</gene>
<dbReference type="OrthoDB" id="3183782at2759"/>